<protein>
    <submittedName>
        <fullName evidence="7">PLP-dependent aminotransferase family protein</fullName>
    </submittedName>
</protein>
<dbReference type="PANTHER" id="PTHR46577:SF1">
    <property type="entry name" value="HTH-TYPE TRANSCRIPTIONAL REGULATORY PROTEIN GABR"/>
    <property type="match status" value="1"/>
</dbReference>
<name>A0ABW6SZV2_9ACTN</name>
<sequence>MDQDLGWWVRIALDGWADRSGPRYRRIAAALAEAMERRLVGARTRLPAERPLADALGVSRGTLVRAYDELADAGLVERRQGAGTYVRPRPAWTQAPVENAASALLRRRLAHDGSAHSGDVIDLSLSVPAGVDHLPNVEGGFLPQDPHDLASYGHGLHPAELPELRAALADHLTGVGLPTTAEQLIVTSGARHALSLVVAALVAPGRTVIAGCPAYPGFSAVAAAHGGRLVGVPVDPLGVDAHAVERAAAQAREPLVYVDSAGHDPTGAFLSAARRDSLLRTARRHGALIVEDLSQAGLDLDPDGRPAAPLAAADDSVIAIGSLSKMFWAGLRVGWVRAPAPLRDHLLRLRSASDLAPGVPAQIIAARLLPAADAGWREGLRAALRDRRDLLLELLARHLPAWRVGGPRAGLSAWAVLPVTESETFTHLAARYGVIVASGATACVDGGHHDGVRLSFAESPRTLESAVDRLVAAWEEHTRRLAASR</sequence>
<dbReference type="SMART" id="SM00345">
    <property type="entry name" value="HTH_GNTR"/>
    <property type="match status" value="1"/>
</dbReference>
<dbReference type="Pfam" id="PF00392">
    <property type="entry name" value="GntR"/>
    <property type="match status" value="1"/>
</dbReference>
<dbReference type="Gene3D" id="1.10.10.10">
    <property type="entry name" value="Winged helix-like DNA-binding domain superfamily/Winged helix DNA-binding domain"/>
    <property type="match status" value="1"/>
</dbReference>
<keyword evidence="8" id="KW-1185">Reference proteome</keyword>
<proteinExistence type="inferred from homology"/>
<evidence type="ECO:0000256" key="5">
    <source>
        <dbReference type="ARBA" id="ARBA00023163"/>
    </source>
</evidence>
<evidence type="ECO:0000256" key="1">
    <source>
        <dbReference type="ARBA" id="ARBA00005384"/>
    </source>
</evidence>
<keyword evidence="7" id="KW-0032">Aminotransferase</keyword>
<evidence type="ECO:0000256" key="2">
    <source>
        <dbReference type="ARBA" id="ARBA00022898"/>
    </source>
</evidence>
<dbReference type="PROSITE" id="PS50949">
    <property type="entry name" value="HTH_GNTR"/>
    <property type="match status" value="1"/>
</dbReference>
<dbReference type="InterPro" id="IPR015421">
    <property type="entry name" value="PyrdxlP-dep_Trfase_major"/>
</dbReference>
<keyword evidence="7" id="KW-0808">Transferase</keyword>
<dbReference type="InterPro" id="IPR000524">
    <property type="entry name" value="Tscrpt_reg_HTH_GntR"/>
</dbReference>
<dbReference type="InterPro" id="IPR004839">
    <property type="entry name" value="Aminotransferase_I/II_large"/>
</dbReference>
<dbReference type="GO" id="GO:0008483">
    <property type="term" value="F:transaminase activity"/>
    <property type="evidence" value="ECO:0007669"/>
    <property type="project" value="UniProtKB-KW"/>
</dbReference>
<gene>
    <name evidence="7" type="ORF">ACFYXI_33690</name>
</gene>
<evidence type="ECO:0000256" key="3">
    <source>
        <dbReference type="ARBA" id="ARBA00023015"/>
    </source>
</evidence>
<dbReference type="InterPro" id="IPR036388">
    <property type="entry name" value="WH-like_DNA-bd_sf"/>
</dbReference>
<dbReference type="PANTHER" id="PTHR46577">
    <property type="entry name" value="HTH-TYPE TRANSCRIPTIONAL REGULATORY PROTEIN GABR"/>
    <property type="match status" value="1"/>
</dbReference>
<dbReference type="InterPro" id="IPR051446">
    <property type="entry name" value="HTH_trans_reg/aminotransferase"/>
</dbReference>
<dbReference type="SUPFAM" id="SSF53383">
    <property type="entry name" value="PLP-dependent transferases"/>
    <property type="match status" value="1"/>
</dbReference>
<keyword evidence="5" id="KW-0804">Transcription</keyword>
<organism evidence="7 8">
    <name type="scientific">Microtetraspora malaysiensis</name>
    <dbReference type="NCBI Taxonomy" id="161358"/>
    <lineage>
        <taxon>Bacteria</taxon>
        <taxon>Bacillati</taxon>
        <taxon>Actinomycetota</taxon>
        <taxon>Actinomycetes</taxon>
        <taxon>Streptosporangiales</taxon>
        <taxon>Streptosporangiaceae</taxon>
        <taxon>Microtetraspora</taxon>
    </lineage>
</organism>
<evidence type="ECO:0000313" key="8">
    <source>
        <dbReference type="Proteomes" id="UP001602013"/>
    </source>
</evidence>
<dbReference type="SUPFAM" id="SSF46785">
    <property type="entry name" value="Winged helix' DNA-binding domain"/>
    <property type="match status" value="1"/>
</dbReference>
<keyword evidence="3" id="KW-0805">Transcription regulation</keyword>
<accession>A0ABW6SZV2</accession>
<dbReference type="EMBL" id="JBIASD010000032">
    <property type="protein sequence ID" value="MFF3670552.1"/>
    <property type="molecule type" value="Genomic_DNA"/>
</dbReference>
<evidence type="ECO:0000313" key="7">
    <source>
        <dbReference type="EMBL" id="MFF3670552.1"/>
    </source>
</evidence>
<keyword evidence="2" id="KW-0663">Pyridoxal phosphate</keyword>
<dbReference type="Gene3D" id="3.40.640.10">
    <property type="entry name" value="Type I PLP-dependent aspartate aminotransferase-like (Major domain)"/>
    <property type="match status" value="1"/>
</dbReference>
<evidence type="ECO:0000259" key="6">
    <source>
        <dbReference type="PROSITE" id="PS50949"/>
    </source>
</evidence>
<reference evidence="7 8" key="1">
    <citation type="submission" date="2024-10" db="EMBL/GenBank/DDBJ databases">
        <title>The Natural Products Discovery Center: Release of the First 8490 Sequenced Strains for Exploring Actinobacteria Biosynthetic Diversity.</title>
        <authorList>
            <person name="Kalkreuter E."/>
            <person name="Kautsar S.A."/>
            <person name="Yang D."/>
            <person name="Bader C.D."/>
            <person name="Teijaro C.N."/>
            <person name="Fluegel L."/>
            <person name="Davis C.M."/>
            <person name="Simpson J.R."/>
            <person name="Lauterbach L."/>
            <person name="Steele A.D."/>
            <person name="Gui C."/>
            <person name="Meng S."/>
            <person name="Li G."/>
            <person name="Viehrig K."/>
            <person name="Ye F."/>
            <person name="Su P."/>
            <person name="Kiefer A.F."/>
            <person name="Nichols A."/>
            <person name="Cepeda A.J."/>
            <person name="Yan W."/>
            <person name="Fan B."/>
            <person name="Jiang Y."/>
            <person name="Adhikari A."/>
            <person name="Zheng C.-J."/>
            <person name="Schuster L."/>
            <person name="Cowan T.M."/>
            <person name="Smanski M.J."/>
            <person name="Chevrette M.G."/>
            <person name="De Carvalho L.P.S."/>
            <person name="Shen B."/>
        </authorList>
    </citation>
    <scope>NUCLEOTIDE SEQUENCE [LARGE SCALE GENOMIC DNA]</scope>
    <source>
        <strain evidence="7 8">NPDC002173</strain>
    </source>
</reference>
<dbReference type="Proteomes" id="UP001602013">
    <property type="component" value="Unassembled WGS sequence"/>
</dbReference>
<dbReference type="InterPro" id="IPR015424">
    <property type="entry name" value="PyrdxlP-dep_Trfase"/>
</dbReference>
<dbReference type="PRINTS" id="PR00035">
    <property type="entry name" value="HTHGNTR"/>
</dbReference>
<evidence type="ECO:0000256" key="4">
    <source>
        <dbReference type="ARBA" id="ARBA00023125"/>
    </source>
</evidence>
<dbReference type="InterPro" id="IPR036390">
    <property type="entry name" value="WH_DNA-bd_sf"/>
</dbReference>
<dbReference type="Pfam" id="PF00155">
    <property type="entry name" value="Aminotran_1_2"/>
    <property type="match status" value="1"/>
</dbReference>
<dbReference type="CDD" id="cd00609">
    <property type="entry name" value="AAT_like"/>
    <property type="match status" value="1"/>
</dbReference>
<comment type="caution">
    <text evidence="7">The sequence shown here is derived from an EMBL/GenBank/DDBJ whole genome shotgun (WGS) entry which is preliminary data.</text>
</comment>
<dbReference type="CDD" id="cd07377">
    <property type="entry name" value="WHTH_GntR"/>
    <property type="match status" value="1"/>
</dbReference>
<feature type="domain" description="HTH gntR-type" evidence="6">
    <location>
        <begin position="21"/>
        <end position="89"/>
    </location>
</feature>
<dbReference type="RefSeq" id="WP_387416771.1">
    <property type="nucleotide sequence ID" value="NZ_JBIASD010000032.1"/>
</dbReference>
<comment type="similarity">
    <text evidence="1">In the C-terminal section; belongs to the class-I pyridoxal-phosphate-dependent aminotransferase family.</text>
</comment>
<keyword evidence="4" id="KW-0238">DNA-binding</keyword>